<feature type="domain" description="Glycoside hydrolase family 5" evidence="6">
    <location>
        <begin position="102"/>
        <end position="367"/>
    </location>
</feature>
<dbReference type="InterPro" id="IPR001547">
    <property type="entry name" value="Glyco_hydro_5"/>
</dbReference>
<dbReference type="Gene3D" id="3.20.20.80">
    <property type="entry name" value="Glycosidases"/>
    <property type="match status" value="1"/>
</dbReference>
<evidence type="ECO:0000313" key="7">
    <source>
        <dbReference type="EMBL" id="CDO96210.1"/>
    </source>
</evidence>
<dbReference type="PANTHER" id="PTHR31297">
    <property type="entry name" value="GLUCAN ENDO-1,6-BETA-GLUCOSIDASE B"/>
    <property type="match status" value="1"/>
</dbReference>
<dbReference type="GO" id="GO:0009986">
    <property type="term" value="C:cell surface"/>
    <property type="evidence" value="ECO:0007669"/>
    <property type="project" value="TreeGrafter"/>
</dbReference>
<keyword evidence="8" id="KW-1185">Reference proteome</keyword>
<evidence type="ECO:0000259" key="6">
    <source>
        <dbReference type="Pfam" id="PF00150"/>
    </source>
</evidence>
<dbReference type="AlphaFoldDB" id="A0A0A8LD81"/>
<dbReference type="GO" id="GO:0009251">
    <property type="term" value="P:glucan catabolic process"/>
    <property type="evidence" value="ECO:0007669"/>
    <property type="project" value="TreeGrafter"/>
</dbReference>
<dbReference type="Proteomes" id="UP000031516">
    <property type="component" value="Unassembled WGS sequence"/>
</dbReference>
<protein>
    <submittedName>
        <fullName evidence="7">WGS project CCBQ000000000 data, contig 00058</fullName>
    </submittedName>
</protein>
<proteinExistence type="inferred from homology"/>
<organism evidence="7 8">
    <name type="scientific">Kluyveromyces dobzhanskii CBS 2104</name>
    <dbReference type="NCBI Taxonomy" id="1427455"/>
    <lineage>
        <taxon>Eukaryota</taxon>
        <taxon>Fungi</taxon>
        <taxon>Dikarya</taxon>
        <taxon>Ascomycota</taxon>
        <taxon>Saccharomycotina</taxon>
        <taxon>Saccharomycetes</taxon>
        <taxon>Saccharomycetales</taxon>
        <taxon>Saccharomycetaceae</taxon>
        <taxon>Kluyveromyces</taxon>
    </lineage>
</organism>
<gene>
    <name evidence="7" type="ORF">KLDO_g4425A</name>
</gene>
<dbReference type="GO" id="GO:0046557">
    <property type="term" value="F:glucan endo-1,6-beta-glucosidase activity"/>
    <property type="evidence" value="ECO:0007669"/>
    <property type="project" value="TreeGrafter"/>
</dbReference>
<dbReference type="GO" id="GO:0071555">
    <property type="term" value="P:cell wall organization"/>
    <property type="evidence" value="ECO:0007669"/>
    <property type="project" value="UniProtKB-KW"/>
</dbReference>
<dbReference type="SUPFAM" id="SSF51445">
    <property type="entry name" value="(Trans)glycosidases"/>
    <property type="match status" value="1"/>
</dbReference>
<evidence type="ECO:0000256" key="2">
    <source>
        <dbReference type="ARBA" id="ARBA00022801"/>
    </source>
</evidence>
<dbReference type="GO" id="GO:0005737">
    <property type="term" value="C:cytoplasm"/>
    <property type="evidence" value="ECO:0007669"/>
    <property type="project" value="UniProtKB-ARBA"/>
</dbReference>
<evidence type="ECO:0000256" key="1">
    <source>
        <dbReference type="ARBA" id="ARBA00005641"/>
    </source>
</evidence>
<name>A0A0A8LD81_9SACH</name>
<dbReference type="InterPro" id="IPR017853">
    <property type="entry name" value="GH"/>
</dbReference>
<dbReference type="Pfam" id="PF00150">
    <property type="entry name" value="Cellulase"/>
    <property type="match status" value="1"/>
</dbReference>
<keyword evidence="2 5" id="KW-0378">Hydrolase</keyword>
<sequence length="489" mass="55630">MFDKLKQKVLNKSKDATFVDLPAPGELKDERIFYQNRFNYGVNFGSMFVLEQYIFHSLFSAGGDNEFDAITNQVKTSNAGEAAKKLSDHYDSYLNRVDWNWLKDAGCTAIRLPVGYWHVKNGELLESGQKFYSLRDVYSKAKPWDKVKKVISLANDHKIGVLLDLHGLPGGCNGDAHSGEQSGGSASFFSQSSAVKSIVDDNIPFIVQDLASNVNLIGLQIVNEAQFSDSGKKERAYYEKAVEKVRSINSTLPVVISDGWWPQQWADWAQDKNLFADVVIDSHVYRCFSDSDKGKNTEKLIQDLPGSVQFDKAKADFTVGEFSCVVDGQSWDKSSGNRDELIKQFGQTQTETFQKQASWGWFFWTLQFESGDGGEWGYVPMVNKGAIPKRPTSWNKPDDAAIKNLVEEHKNYWADKGGDKMEHWRFEDALKSTVKDIESFASFDNSLLGRTCSWKHHRRTQYLKNKGDSKFMWEWDQGFDQAIENFNHY</sequence>
<comment type="similarity">
    <text evidence="1 5">Belongs to the glycosyl hydrolase 5 (cellulase A) family.</text>
</comment>
<accession>A0A0A8LD81</accession>
<evidence type="ECO:0000256" key="3">
    <source>
        <dbReference type="ARBA" id="ARBA00023295"/>
    </source>
</evidence>
<dbReference type="OrthoDB" id="1887033at2759"/>
<evidence type="ECO:0000313" key="8">
    <source>
        <dbReference type="Proteomes" id="UP000031516"/>
    </source>
</evidence>
<evidence type="ECO:0000256" key="5">
    <source>
        <dbReference type="RuleBase" id="RU361153"/>
    </source>
</evidence>
<dbReference type="FunFam" id="3.20.20.80:FF:000100">
    <property type="entry name" value="Glycoside hydrolase superfamily"/>
    <property type="match status" value="1"/>
</dbReference>
<evidence type="ECO:0000256" key="4">
    <source>
        <dbReference type="ARBA" id="ARBA00023316"/>
    </source>
</evidence>
<dbReference type="InterPro" id="IPR050386">
    <property type="entry name" value="Glycosyl_hydrolase_5"/>
</dbReference>
<keyword evidence="3 5" id="KW-0326">Glycosidase</keyword>
<dbReference type="EMBL" id="CCBQ010000047">
    <property type="protein sequence ID" value="CDO96210.1"/>
    <property type="molecule type" value="Genomic_DNA"/>
</dbReference>
<comment type="caution">
    <text evidence="7">The sequence shown here is derived from an EMBL/GenBank/DDBJ whole genome shotgun (WGS) entry which is preliminary data.</text>
</comment>
<dbReference type="PANTHER" id="PTHR31297:SF43">
    <property type="entry name" value="GLUCAN 1,3-BETA-GLUCOSIDASE 3"/>
    <property type="match status" value="1"/>
</dbReference>
<dbReference type="GO" id="GO:0005576">
    <property type="term" value="C:extracellular region"/>
    <property type="evidence" value="ECO:0007669"/>
    <property type="project" value="TreeGrafter"/>
</dbReference>
<keyword evidence="4" id="KW-0961">Cell wall biogenesis/degradation</keyword>
<reference evidence="7 8" key="1">
    <citation type="submission" date="2014-03" db="EMBL/GenBank/DDBJ databases">
        <title>The genome of Kluyveromyces dobzhanskii.</title>
        <authorList>
            <person name="Nystedt B."/>
            <person name="Astrom S."/>
        </authorList>
    </citation>
    <scope>NUCLEOTIDE SEQUENCE [LARGE SCALE GENOMIC DNA]</scope>
    <source>
        <strain evidence="7 8">CBS 2104</strain>
    </source>
</reference>